<dbReference type="Proteomes" id="UP001054252">
    <property type="component" value="Unassembled WGS sequence"/>
</dbReference>
<reference evidence="1 2" key="1">
    <citation type="journal article" date="2021" name="Commun. Biol.">
        <title>The genome of Shorea leprosula (Dipterocarpaceae) highlights the ecological relevance of drought in aseasonal tropical rainforests.</title>
        <authorList>
            <person name="Ng K.K.S."/>
            <person name="Kobayashi M.J."/>
            <person name="Fawcett J.A."/>
            <person name="Hatakeyama M."/>
            <person name="Paape T."/>
            <person name="Ng C.H."/>
            <person name="Ang C.C."/>
            <person name="Tnah L.H."/>
            <person name="Lee C.T."/>
            <person name="Nishiyama T."/>
            <person name="Sese J."/>
            <person name="O'Brien M.J."/>
            <person name="Copetti D."/>
            <person name="Mohd Noor M.I."/>
            <person name="Ong R.C."/>
            <person name="Putra M."/>
            <person name="Sireger I.Z."/>
            <person name="Indrioko S."/>
            <person name="Kosugi Y."/>
            <person name="Izuno A."/>
            <person name="Isagi Y."/>
            <person name="Lee S.L."/>
            <person name="Shimizu K.K."/>
        </authorList>
    </citation>
    <scope>NUCLEOTIDE SEQUENCE [LARGE SCALE GENOMIC DNA]</scope>
    <source>
        <strain evidence="1">214</strain>
    </source>
</reference>
<accession>A0AAV5KS40</accession>
<proteinExistence type="predicted"/>
<protein>
    <submittedName>
        <fullName evidence="1">Uncharacterized protein</fullName>
    </submittedName>
</protein>
<dbReference type="EMBL" id="BPVZ01000075">
    <property type="protein sequence ID" value="GKV27460.1"/>
    <property type="molecule type" value="Genomic_DNA"/>
</dbReference>
<organism evidence="1 2">
    <name type="scientific">Rubroshorea leprosula</name>
    <dbReference type="NCBI Taxonomy" id="152421"/>
    <lineage>
        <taxon>Eukaryota</taxon>
        <taxon>Viridiplantae</taxon>
        <taxon>Streptophyta</taxon>
        <taxon>Embryophyta</taxon>
        <taxon>Tracheophyta</taxon>
        <taxon>Spermatophyta</taxon>
        <taxon>Magnoliopsida</taxon>
        <taxon>eudicotyledons</taxon>
        <taxon>Gunneridae</taxon>
        <taxon>Pentapetalae</taxon>
        <taxon>rosids</taxon>
        <taxon>malvids</taxon>
        <taxon>Malvales</taxon>
        <taxon>Dipterocarpaceae</taxon>
        <taxon>Rubroshorea</taxon>
    </lineage>
</organism>
<comment type="caution">
    <text evidence="1">The sequence shown here is derived from an EMBL/GenBank/DDBJ whole genome shotgun (WGS) entry which is preliminary data.</text>
</comment>
<dbReference type="AlphaFoldDB" id="A0AAV5KS40"/>
<evidence type="ECO:0000313" key="2">
    <source>
        <dbReference type="Proteomes" id="UP001054252"/>
    </source>
</evidence>
<sequence length="73" mass="8491">MPSTVTKFLGLYDKTEFLLDLADGAHNFLLNWPRRYPPIKTQDFFMTCYVRPNQKPIIIMIVVPCQDMLGPVM</sequence>
<keyword evidence="2" id="KW-1185">Reference proteome</keyword>
<evidence type="ECO:0000313" key="1">
    <source>
        <dbReference type="EMBL" id="GKV27460.1"/>
    </source>
</evidence>
<name>A0AAV5KS40_9ROSI</name>
<gene>
    <name evidence="1" type="ORF">SLEP1_g36632</name>
</gene>